<evidence type="ECO:0000313" key="2">
    <source>
        <dbReference type="Proteomes" id="UP000467840"/>
    </source>
</evidence>
<sequence>MFVQVLGRGLLRSEVLGKKQDYANEAWNIKPGTPVTIWTSPFISVQSLFIPGRQERILDALSRKMGQKMTLGVLLEETGGRGLSITKISPAMTYLPRLGAFSYIWKMWSSRQITADGGLFLQPKSC</sequence>
<accession>A0A6A6LXP1</accession>
<keyword evidence="2" id="KW-1185">Reference proteome</keyword>
<dbReference type="EMBL" id="JAAGAX010000008">
    <property type="protein sequence ID" value="KAF2306222.1"/>
    <property type="molecule type" value="Genomic_DNA"/>
</dbReference>
<reference evidence="1 2" key="1">
    <citation type="journal article" date="2020" name="Mol. Plant">
        <title>The Chromosome-Based Rubber Tree Genome Provides New Insights into Spurge Genome Evolution and Rubber Biosynthesis.</title>
        <authorList>
            <person name="Liu J."/>
            <person name="Shi C."/>
            <person name="Shi C.C."/>
            <person name="Li W."/>
            <person name="Zhang Q.J."/>
            <person name="Zhang Y."/>
            <person name="Li K."/>
            <person name="Lu H.F."/>
            <person name="Shi C."/>
            <person name="Zhu S.T."/>
            <person name="Xiao Z.Y."/>
            <person name="Nan H."/>
            <person name="Yue Y."/>
            <person name="Zhu X.G."/>
            <person name="Wu Y."/>
            <person name="Hong X.N."/>
            <person name="Fan G.Y."/>
            <person name="Tong Y."/>
            <person name="Zhang D."/>
            <person name="Mao C.L."/>
            <person name="Liu Y.L."/>
            <person name="Hao S.J."/>
            <person name="Liu W.Q."/>
            <person name="Lv M.Q."/>
            <person name="Zhang H.B."/>
            <person name="Liu Y."/>
            <person name="Hu-Tang G.R."/>
            <person name="Wang J.P."/>
            <person name="Wang J.H."/>
            <person name="Sun Y.H."/>
            <person name="Ni S.B."/>
            <person name="Chen W.B."/>
            <person name="Zhang X.C."/>
            <person name="Jiao Y.N."/>
            <person name="Eichler E.E."/>
            <person name="Li G.H."/>
            <person name="Liu X."/>
            <person name="Gao L.Z."/>
        </authorList>
    </citation>
    <scope>NUCLEOTIDE SEQUENCE [LARGE SCALE GENOMIC DNA]</scope>
    <source>
        <strain evidence="2">cv. GT1</strain>
        <tissue evidence="1">Leaf</tissue>
    </source>
</reference>
<dbReference type="AlphaFoldDB" id="A0A6A6LXP1"/>
<evidence type="ECO:0000313" key="1">
    <source>
        <dbReference type="EMBL" id="KAF2306222.1"/>
    </source>
</evidence>
<comment type="caution">
    <text evidence="1">The sequence shown here is derived from an EMBL/GenBank/DDBJ whole genome shotgun (WGS) entry which is preliminary data.</text>
</comment>
<organism evidence="1 2">
    <name type="scientific">Hevea brasiliensis</name>
    <name type="common">Para rubber tree</name>
    <name type="synonym">Siphonia brasiliensis</name>
    <dbReference type="NCBI Taxonomy" id="3981"/>
    <lineage>
        <taxon>Eukaryota</taxon>
        <taxon>Viridiplantae</taxon>
        <taxon>Streptophyta</taxon>
        <taxon>Embryophyta</taxon>
        <taxon>Tracheophyta</taxon>
        <taxon>Spermatophyta</taxon>
        <taxon>Magnoliopsida</taxon>
        <taxon>eudicotyledons</taxon>
        <taxon>Gunneridae</taxon>
        <taxon>Pentapetalae</taxon>
        <taxon>rosids</taxon>
        <taxon>fabids</taxon>
        <taxon>Malpighiales</taxon>
        <taxon>Euphorbiaceae</taxon>
        <taxon>Crotonoideae</taxon>
        <taxon>Micrandreae</taxon>
        <taxon>Hevea</taxon>
    </lineage>
</organism>
<protein>
    <submittedName>
        <fullName evidence="1">Uncharacterized protein</fullName>
    </submittedName>
</protein>
<dbReference type="Proteomes" id="UP000467840">
    <property type="component" value="Chromosome 9"/>
</dbReference>
<name>A0A6A6LXP1_HEVBR</name>
<gene>
    <name evidence="1" type="ORF">GH714_015852</name>
</gene>
<proteinExistence type="predicted"/>